<dbReference type="InterPro" id="IPR019734">
    <property type="entry name" value="TPR_rpt"/>
</dbReference>
<dbReference type="NCBIfam" id="TIGR02917">
    <property type="entry name" value="PEP_TPR_lipo"/>
    <property type="match status" value="1"/>
</dbReference>
<comment type="caution">
    <text evidence="4">The sequence shown here is derived from an EMBL/GenBank/DDBJ whole genome shotgun (WGS) entry which is preliminary data.</text>
</comment>
<dbReference type="InterPro" id="IPR014266">
    <property type="entry name" value="PEP-CTERM_TPR_PrsT"/>
</dbReference>
<dbReference type="EMBL" id="JBHTMC010000032">
    <property type="protein sequence ID" value="MFD1265301.1"/>
    <property type="molecule type" value="Genomic_DNA"/>
</dbReference>
<accession>A0ABW3WGX7</accession>
<evidence type="ECO:0000313" key="4">
    <source>
        <dbReference type="EMBL" id="MFD1265301.1"/>
    </source>
</evidence>
<protein>
    <submittedName>
        <fullName evidence="4">XrtA/PEP-CTERM system TPR-repeat protein PrsT</fullName>
    </submittedName>
</protein>
<feature type="repeat" description="TPR" evidence="3">
    <location>
        <begin position="638"/>
        <end position="671"/>
    </location>
</feature>
<dbReference type="PANTHER" id="PTHR45586:SF1">
    <property type="entry name" value="LIPOPOLYSACCHARIDE ASSEMBLY PROTEIN B"/>
    <property type="match status" value="1"/>
</dbReference>
<keyword evidence="5" id="KW-1185">Reference proteome</keyword>
<evidence type="ECO:0000256" key="3">
    <source>
        <dbReference type="PROSITE-ProRule" id="PRU00339"/>
    </source>
</evidence>
<evidence type="ECO:0000313" key="5">
    <source>
        <dbReference type="Proteomes" id="UP001597158"/>
    </source>
</evidence>
<evidence type="ECO:0000256" key="1">
    <source>
        <dbReference type="ARBA" id="ARBA00022737"/>
    </source>
</evidence>
<dbReference type="PANTHER" id="PTHR45586">
    <property type="entry name" value="TPR REPEAT-CONTAINING PROTEIN PA4667"/>
    <property type="match status" value="1"/>
</dbReference>
<dbReference type="InterPro" id="IPR051012">
    <property type="entry name" value="CellSynth/LPSAsmb/PSIAsmb"/>
</dbReference>
<dbReference type="PROSITE" id="PS51257">
    <property type="entry name" value="PROKAR_LIPOPROTEIN"/>
    <property type="match status" value="1"/>
</dbReference>
<proteinExistence type="predicted"/>
<feature type="repeat" description="TPR" evidence="3">
    <location>
        <begin position="202"/>
        <end position="235"/>
    </location>
</feature>
<dbReference type="Proteomes" id="UP001597158">
    <property type="component" value="Unassembled WGS sequence"/>
</dbReference>
<keyword evidence="1" id="KW-0677">Repeat</keyword>
<organism evidence="4 5">
    <name type="scientific">Thauera mechernichensis</name>
    <dbReference type="NCBI Taxonomy" id="82788"/>
    <lineage>
        <taxon>Bacteria</taxon>
        <taxon>Pseudomonadati</taxon>
        <taxon>Pseudomonadota</taxon>
        <taxon>Betaproteobacteria</taxon>
        <taxon>Rhodocyclales</taxon>
        <taxon>Zoogloeaceae</taxon>
        <taxon>Thauera</taxon>
    </lineage>
</organism>
<reference evidence="5" key="1">
    <citation type="journal article" date="2019" name="Int. J. Syst. Evol. Microbiol.">
        <title>The Global Catalogue of Microorganisms (GCM) 10K type strain sequencing project: providing services to taxonomists for standard genome sequencing and annotation.</title>
        <authorList>
            <consortium name="The Broad Institute Genomics Platform"/>
            <consortium name="The Broad Institute Genome Sequencing Center for Infectious Disease"/>
            <person name="Wu L."/>
            <person name="Ma J."/>
        </authorList>
    </citation>
    <scope>NUCLEOTIDE SEQUENCE [LARGE SCALE GENOMIC DNA]</scope>
    <source>
        <strain evidence="5">CCUG 48884</strain>
    </source>
</reference>
<dbReference type="SMART" id="SM00028">
    <property type="entry name" value="TPR"/>
    <property type="match status" value="13"/>
</dbReference>
<dbReference type="Pfam" id="PF13432">
    <property type="entry name" value="TPR_16"/>
    <property type="match status" value="3"/>
</dbReference>
<sequence>MPHRRPSKSLRIIALASLLALGGCGKDLSPDDYIRKAAGHIDQKAFNAASIELNNALQQAPQNLEARWLMAQVALELGDGDKAERDARRAIELGIARTEVLPVLARALLLQQDPARLLTETSILPQDASPEVQATLLALRGKALLLQGETEKADEQFARAQEIDIGNVDASIGAAFVLATRGRLDDAKASLRAAVERHPDSADAWALLGDLELEQGNYEAAEAAYDKAVANRAYLTLDRAKRAHAKLLQNKVEEAFADLAPLSKVARTSYVAYVRGLAHFQQQKLVEAANEFEVSLNDDPNFIPNRYFLATTRLLLNQPEQALVHADFIRSRAPQSRSANILVGAAQAGRSDFALAKAPLEAALKANPDDTLALQMVAWTALQEGDAPRALLHAERLARLAPDSRESLNLLMLAQLMAGQQLPELGADSEDAYRTSFLLALQSFRDQRYDEARTRIAALRASHPDQLGPLGLSAAIDLATGQWESARGILEQVLQRDPANASARINLARLALNDRDFARIDTLIRPLADQRPNDEVVALLLVAAAHGQDKQAEANRILERLLQQNPRAITARSLLARRHLNAGTPDKALAVLGELSPKQIETTPIFLELQGTAYLAKGDAEAARTAFMHLSRIAPDAAYARVLLAEALLQQRDFRGAQRELAEALRLNPRHLPARIAELRFLTQSTQLEKAAGAASKLAADFGELPEVLAATGWHALVTSDFAKAEDLLGKALEHSPRSELAQQFARSLWGQKKHDDAFQFMKRWLTDHPDDTGMLLHLAGAHLELDQTTEAISAYRKLLERHPDHVPSLNNVAWLSRKSAPDDALRSARRANELAPEDPHVLDTLAMIHFERGDLTQARWLLDQALKFNPESGQVRLHVAQVQAAQGDAAGARATLEKLIIDGVGTRFEAEARAQLAEIGSQR</sequence>
<name>A0ABW3WGX7_9RHOO</name>
<keyword evidence="2 3" id="KW-0802">TPR repeat</keyword>
<dbReference type="PROSITE" id="PS50005">
    <property type="entry name" value="TPR"/>
    <property type="match status" value="4"/>
</dbReference>
<feature type="repeat" description="TPR" evidence="3">
    <location>
        <begin position="773"/>
        <end position="806"/>
    </location>
</feature>
<gene>
    <name evidence="4" type="primary">prsT</name>
    <name evidence="4" type="ORF">ACFQ4M_17150</name>
</gene>
<dbReference type="Gene3D" id="1.25.40.10">
    <property type="entry name" value="Tetratricopeptide repeat domain"/>
    <property type="match status" value="5"/>
</dbReference>
<evidence type="ECO:0000256" key="2">
    <source>
        <dbReference type="ARBA" id="ARBA00022803"/>
    </source>
</evidence>
<dbReference type="RefSeq" id="WP_277834266.1">
    <property type="nucleotide sequence ID" value="NZ_JARQZE010000012.1"/>
</dbReference>
<dbReference type="Pfam" id="PF14559">
    <property type="entry name" value="TPR_19"/>
    <property type="match status" value="3"/>
</dbReference>
<dbReference type="InterPro" id="IPR011990">
    <property type="entry name" value="TPR-like_helical_dom_sf"/>
</dbReference>
<feature type="repeat" description="TPR" evidence="3">
    <location>
        <begin position="840"/>
        <end position="873"/>
    </location>
</feature>
<dbReference type="SUPFAM" id="SSF48452">
    <property type="entry name" value="TPR-like"/>
    <property type="match status" value="5"/>
</dbReference>